<feature type="domain" description="SGNH hydrolase-type esterase" evidence="2">
    <location>
        <begin position="68"/>
        <end position="254"/>
    </location>
</feature>
<proteinExistence type="predicted"/>
<evidence type="ECO:0000256" key="1">
    <source>
        <dbReference type="SAM" id="SignalP"/>
    </source>
</evidence>
<reference evidence="4" key="1">
    <citation type="submission" date="2016-07" db="EMBL/GenBank/DDBJ databases">
        <title>Multiple horizontal gene transfer events from other fungi enriched the ability of initially mycotrophic Trichoderma (Ascomycota) to feed on dead plant biomass.</title>
        <authorList>
            <consortium name="DOE Joint Genome Institute"/>
            <person name="Atanasova L."/>
            <person name="Chenthamara K."/>
            <person name="Zhang J."/>
            <person name="Grujic M."/>
            <person name="Henrissat B."/>
            <person name="Kuo A."/>
            <person name="Aerts A."/>
            <person name="Salamov A."/>
            <person name="Lipzen A."/>
            <person name="Labutti K."/>
            <person name="Barry K."/>
            <person name="Miao Y."/>
            <person name="Rahimi M.J."/>
            <person name="Shen Q."/>
            <person name="Grigoriev I.V."/>
            <person name="Kubicek C.P."/>
            <person name="Druzhinina I.S."/>
        </authorList>
    </citation>
    <scope>NUCLEOTIDE SEQUENCE [LARGE SCALE GENOMIC DNA]</scope>
    <source>
        <strain evidence="4">TUCIM 6016</strain>
    </source>
</reference>
<gene>
    <name evidence="3" type="ORF">BBK36DRAFT_1173960</name>
</gene>
<accession>A0A2T4BLZ6</accession>
<dbReference type="GeneID" id="36604013"/>
<dbReference type="PANTHER" id="PTHR30383:SF5">
    <property type="entry name" value="SGNH HYDROLASE-TYPE ESTERASE DOMAIN-CONTAINING PROTEIN"/>
    <property type="match status" value="1"/>
</dbReference>
<feature type="signal peptide" evidence="1">
    <location>
        <begin position="1"/>
        <end position="23"/>
    </location>
</feature>
<dbReference type="RefSeq" id="XP_024753664.1">
    <property type="nucleotide sequence ID" value="XM_024895895.1"/>
</dbReference>
<dbReference type="PANTHER" id="PTHR30383">
    <property type="entry name" value="THIOESTERASE 1/PROTEASE 1/LYSOPHOSPHOLIPASE L1"/>
    <property type="match status" value="1"/>
</dbReference>
<dbReference type="Gene3D" id="3.40.50.1110">
    <property type="entry name" value="SGNH hydrolase"/>
    <property type="match status" value="1"/>
</dbReference>
<sequence>MRGSWLTAVATLHLLIAVDVTTARTLAPQLSNQSAVSDVQSPTVPLKLVNTAPGKPIKPGTELRILPVGDSITYGFLSDQDGGDGNGYRLRLRELLSKDKVVFAGTETSPTGNMTDGWFAAWNGKTIQYISDHVTPSLEQRPNIILLHAGTNDMNPNSSISTEGHDPIAASERLGRLVDKMTASCPDAVILVAMIIGTCKAEQAPQTKVFQSLIPKVVAPKLKAGKHVLAVDFTTFPLDDLRDCIHPTNEGYQLLGHYWYDFIAQIPQHWITAPVGDDPQRPEQNSARRLHTNMPLLGLLGILLVLMYA</sequence>
<dbReference type="Proteomes" id="UP000241546">
    <property type="component" value="Unassembled WGS sequence"/>
</dbReference>
<organism evidence="3 4">
    <name type="scientific">Trichoderma citrinoviride</name>
    <dbReference type="NCBI Taxonomy" id="58853"/>
    <lineage>
        <taxon>Eukaryota</taxon>
        <taxon>Fungi</taxon>
        <taxon>Dikarya</taxon>
        <taxon>Ascomycota</taxon>
        <taxon>Pezizomycotina</taxon>
        <taxon>Sordariomycetes</taxon>
        <taxon>Hypocreomycetidae</taxon>
        <taxon>Hypocreales</taxon>
        <taxon>Hypocreaceae</taxon>
        <taxon>Trichoderma</taxon>
    </lineage>
</organism>
<protein>
    <submittedName>
        <fullName evidence="3">Carbohydrate esterase family 3 protein</fullName>
    </submittedName>
</protein>
<dbReference type="CDD" id="cd01833">
    <property type="entry name" value="XynB_like"/>
    <property type="match status" value="1"/>
</dbReference>
<name>A0A2T4BLZ6_9HYPO</name>
<dbReference type="Pfam" id="PF13472">
    <property type="entry name" value="Lipase_GDSL_2"/>
    <property type="match status" value="1"/>
</dbReference>
<keyword evidence="1" id="KW-0732">Signal</keyword>
<dbReference type="InterPro" id="IPR036514">
    <property type="entry name" value="SGNH_hydro_sf"/>
</dbReference>
<dbReference type="SUPFAM" id="SSF52266">
    <property type="entry name" value="SGNH hydrolase"/>
    <property type="match status" value="1"/>
</dbReference>
<feature type="chain" id="PRO_5015766053" evidence="1">
    <location>
        <begin position="24"/>
        <end position="309"/>
    </location>
</feature>
<keyword evidence="4" id="KW-1185">Reference proteome</keyword>
<evidence type="ECO:0000259" key="2">
    <source>
        <dbReference type="Pfam" id="PF13472"/>
    </source>
</evidence>
<evidence type="ECO:0000313" key="3">
    <source>
        <dbReference type="EMBL" id="PTB70344.1"/>
    </source>
</evidence>
<dbReference type="AlphaFoldDB" id="A0A2T4BLZ6"/>
<dbReference type="OrthoDB" id="2119228at2759"/>
<dbReference type="GO" id="GO:0004622">
    <property type="term" value="F:phosphatidylcholine lysophospholipase activity"/>
    <property type="evidence" value="ECO:0007669"/>
    <property type="project" value="TreeGrafter"/>
</dbReference>
<evidence type="ECO:0000313" key="4">
    <source>
        <dbReference type="Proteomes" id="UP000241546"/>
    </source>
</evidence>
<dbReference type="EMBL" id="KZ680207">
    <property type="protein sequence ID" value="PTB70344.1"/>
    <property type="molecule type" value="Genomic_DNA"/>
</dbReference>
<dbReference type="InterPro" id="IPR051532">
    <property type="entry name" value="Ester_Hydrolysis_Enzymes"/>
</dbReference>
<dbReference type="InterPro" id="IPR013830">
    <property type="entry name" value="SGNH_hydro"/>
</dbReference>